<protein>
    <recommendedName>
        <fullName evidence="3">ATP-grasp domain-containing protein</fullName>
    </recommendedName>
</protein>
<dbReference type="EMBL" id="MIHC01000026">
    <property type="protein sequence ID" value="ODR05013.1"/>
    <property type="molecule type" value="Genomic_DNA"/>
</dbReference>
<organism evidence="1 2">
    <name type="scientific">Mycobacterium sherrisii</name>
    <dbReference type="NCBI Taxonomy" id="243061"/>
    <lineage>
        <taxon>Bacteria</taxon>
        <taxon>Bacillati</taxon>
        <taxon>Actinomycetota</taxon>
        <taxon>Actinomycetes</taxon>
        <taxon>Mycobacteriales</taxon>
        <taxon>Mycobacteriaceae</taxon>
        <taxon>Mycobacterium</taxon>
        <taxon>Mycobacterium simiae complex</taxon>
    </lineage>
</organism>
<comment type="caution">
    <text evidence="1">The sequence shown here is derived from an EMBL/GenBank/DDBJ whole genome shotgun (WGS) entry which is preliminary data.</text>
</comment>
<dbReference type="InterPro" id="IPR053191">
    <property type="entry name" value="DcsG_Biosynth_Enzyme"/>
</dbReference>
<gene>
    <name evidence="1" type="ORF">BHQ21_15735</name>
</gene>
<evidence type="ECO:0000313" key="2">
    <source>
        <dbReference type="Proteomes" id="UP000094224"/>
    </source>
</evidence>
<keyword evidence="2" id="KW-1185">Reference proteome</keyword>
<accession>A0A1E3STU6</accession>
<name>A0A1E3STU6_9MYCO</name>
<proteinExistence type="predicted"/>
<dbReference type="RefSeq" id="WP_069401212.1">
    <property type="nucleotide sequence ID" value="NZ_JACKTB010000074.1"/>
</dbReference>
<dbReference type="PANTHER" id="PTHR39217">
    <property type="match status" value="1"/>
</dbReference>
<sequence length="229" mass="25319">MKLARPDVFHPRVVLAGCPQRPAGDADDAGLVAALRRRGLHSRWMSWDFRETLQADLVILRAAQDWRVRREEFLKWTGRVKNLLNPPAVVIWNSAARYLEDIETAGVPTLFGDTTVETVSLIFVGGQQSHAVTDTRAVEPEFESWDVGHAALAVAAGRAGIQGSELLCARVDVTAREPVRVVDVNVIAPCLGWRLLDKDARERAQRSFAIAVQSACRRLGLGPLSQRRP</sequence>
<reference evidence="2" key="1">
    <citation type="submission" date="2016-09" db="EMBL/GenBank/DDBJ databases">
        <authorList>
            <person name="Greninger A.L."/>
            <person name="Jerome K.R."/>
            <person name="Mcnair B."/>
            <person name="Wallis C."/>
            <person name="Fang F."/>
        </authorList>
    </citation>
    <scope>NUCLEOTIDE SEQUENCE [LARGE SCALE GENOMIC DNA]</scope>
    <source>
        <strain evidence="2">BC1_M4</strain>
    </source>
</reference>
<evidence type="ECO:0000313" key="1">
    <source>
        <dbReference type="EMBL" id="ODR05013.1"/>
    </source>
</evidence>
<dbReference type="AlphaFoldDB" id="A0A1E3STU6"/>
<dbReference type="OrthoDB" id="3373978at2"/>
<evidence type="ECO:0008006" key="3">
    <source>
        <dbReference type="Google" id="ProtNLM"/>
    </source>
</evidence>
<dbReference type="Proteomes" id="UP000094224">
    <property type="component" value="Unassembled WGS sequence"/>
</dbReference>
<dbReference type="STRING" id="243061.AWC25_18500"/>
<dbReference type="PANTHER" id="PTHR39217:SF1">
    <property type="entry name" value="GLUTATHIONE SYNTHETASE"/>
    <property type="match status" value="1"/>
</dbReference>